<protein>
    <recommendedName>
        <fullName evidence="3">Cortex morphogenetic protein CmpA</fullName>
    </recommendedName>
</protein>
<dbReference type="InterPro" id="IPR047764">
    <property type="entry name" value="CmpA"/>
</dbReference>
<evidence type="ECO:0000313" key="2">
    <source>
        <dbReference type="Proteomes" id="UP000637720"/>
    </source>
</evidence>
<dbReference type="EMBL" id="BMOF01000015">
    <property type="protein sequence ID" value="GGJ98187.1"/>
    <property type="molecule type" value="Genomic_DNA"/>
</dbReference>
<evidence type="ECO:0008006" key="3">
    <source>
        <dbReference type="Google" id="ProtNLM"/>
    </source>
</evidence>
<gene>
    <name evidence="1" type="ORF">GCM10007043_10160</name>
</gene>
<dbReference type="NCBIfam" id="NF033225">
    <property type="entry name" value="spore_CmpA"/>
    <property type="match status" value="1"/>
</dbReference>
<dbReference type="Pfam" id="PF26301">
    <property type="entry name" value="spore_CmpA"/>
    <property type="match status" value="1"/>
</dbReference>
<dbReference type="AlphaFoldDB" id="A0A8J3B757"/>
<reference evidence="1" key="2">
    <citation type="submission" date="2020-09" db="EMBL/GenBank/DDBJ databases">
        <authorList>
            <person name="Sun Q."/>
            <person name="Ohkuma M."/>
        </authorList>
    </citation>
    <scope>NUCLEOTIDE SEQUENCE</scope>
    <source>
        <strain evidence="1">JCM 14719</strain>
    </source>
</reference>
<reference evidence="1" key="1">
    <citation type="journal article" date="2014" name="Int. J. Syst. Evol. Microbiol.">
        <title>Complete genome sequence of Corynebacterium casei LMG S-19264T (=DSM 44701T), isolated from a smear-ripened cheese.</title>
        <authorList>
            <consortium name="US DOE Joint Genome Institute (JGI-PGF)"/>
            <person name="Walter F."/>
            <person name="Albersmeier A."/>
            <person name="Kalinowski J."/>
            <person name="Ruckert C."/>
        </authorList>
    </citation>
    <scope>NUCLEOTIDE SEQUENCE</scope>
    <source>
        <strain evidence="1">JCM 14719</strain>
    </source>
</reference>
<accession>A0A8J3B757</accession>
<proteinExistence type="predicted"/>
<organism evidence="1 2">
    <name type="scientific">Calditerricola satsumensis</name>
    <dbReference type="NCBI Taxonomy" id="373054"/>
    <lineage>
        <taxon>Bacteria</taxon>
        <taxon>Bacillati</taxon>
        <taxon>Bacillota</taxon>
        <taxon>Bacilli</taxon>
        <taxon>Bacillales</taxon>
        <taxon>Bacillaceae</taxon>
        <taxon>Calditerricola</taxon>
    </lineage>
</organism>
<dbReference type="Proteomes" id="UP000637720">
    <property type="component" value="Unassembled WGS sequence"/>
</dbReference>
<keyword evidence="2" id="KW-1185">Reference proteome</keyword>
<comment type="caution">
    <text evidence="1">The sequence shown here is derived from an EMBL/GenBank/DDBJ whole genome shotgun (WGS) entry which is preliminary data.</text>
</comment>
<evidence type="ECO:0000313" key="1">
    <source>
        <dbReference type="EMBL" id="GGJ98187.1"/>
    </source>
</evidence>
<sequence>MSMPLWLRKQLMRAFFGKDLHQIRVLNECWFFYCRSYAARKPQ</sequence>
<name>A0A8J3B757_9BACI</name>